<protein>
    <submittedName>
        <fullName evidence="1">Uncharacterized protein</fullName>
    </submittedName>
</protein>
<sequence>MAVHHGYEVGMQVMYTPEDNEFGDIIWGGRSYPAIITKIENGEMGEQIFHLVVFTERGVFLKNNAQPTTPGTSQTGRFSMTSNQLDKETAAEAFGLNYRLFRP</sequence>
<dbReference type="RefSeq" id="WP_379867724.1">
    <property type="nucleotide sequence ID" value="NZ_JBHTBW010000087.1"/>
</dbReference>
<dbReference type="Proteomes" id="UP001596500">
    <property type="component" value="Unassembled WGS sequence"/>
</dbReference>
<name>A0ABW2RQQ5_9BACL</name>
<reference evidence="2" key="1">
    <citation type="journal article" date="2019" name="Int. J. Syst. Evol. Microbiol.">
        <title>The Global Catalogue of Microorganisms (GCM) 10K type strain sequencing project: providing services to taxonomists for standard genome sequencing and annotation.</title>
        <authorList>
            <consortium name="The Broad Institute Genomics Platform"/>
            <consortium name="The Broad Institute Genome Sequencing Center for Infectious Disease"/>
            <person name="Wu L."/>
            <person name="Ma J."/>
        </authorList>
    </citation>
    <scope>NUCLEOTIDE SEQUENCE [LARGE SCALE GENOMIC DNA]</scope>
    <source>
        <strain evidence="2">CGMCC 1.12942</strain>
    </source>
</reference>
<accession>A0ABW2RQQ5</accession>
<proteinExistence type="predicted"/>
<keyword evidence="2" id="KW-1185">Reference proteome</keyword>
<comment type="caution">
    <text evidence="1">The sequence shown here is derived from an EMBL/GenBank/DDBJ whole genome shotgun (WGS) entry which is preliminary data.</text>
</comment>
<organism evidence="1 2">
    <name type="scientific">Laceyella putida</name>
    <dbReference type="NCBI Taxonomy" id="110101"/>
    <lineage>
        <taxon>Bacteria</taxon>
        <taxon>Bacillati</taxon>
        <taxon>Bacillota</taxon>
        <taxon>Bacilli</taxon>
        <taxon>Bacillales</taxon>
        <taxon>Thermoactinomycetaceae</taxon>
        <taxon>Laceyella</taxon>
    </lineage>
</organism>
<gene>
    <name evidence="1" type="ORF">ACFQNG_20265</name>
</gene>
<evidence type="ECO:0000313" key="2">
    <source>
        <dbReference type="Proteomes" id="UP001596500"/>
    </source>
</evidence>
<dbReference type="EMBL" id="JBHTBW010000087">
    <property type="protein sequence ID" value="MFC7443395.1"/>
    <property type="molecule type" value="Genomic_DNA"/>
</dbReference>
<evidence type="ECO:0000313" key="1">
    <source>
        <dbReference type="EMBL" id="MFC7443395.1"/>
    </source>
</evidence>